<proteinExistence type="predicted"/>
<dbReference type="Proteomes" id="UP001209878">
    <property type="component" value="Unassembled WGS sequence"/>
</dbReference>
<gene>
    <name evidence="3" type="ORF">NP493_235g00010</name>
</gene>
<dbReference type="PANTHER" id="PTHR32343:SF22">
    <property type="entry name" value="LD29830P"/>
    <property type="match status" value="1"/>
</dbReference>
<evidence type="ECO:0000256" key="1">
    <source>
        <dbReference type="PROSITE-ProRule" id="PRU00176"/>
    </source>
</evidence>
<evidence type="ECO:0000259" key="2">
    <source>
        <dbReference type="PROSITE" id="PS50102"/>
    </source>
</evidence>
<evidence type="ECO:0000313" key="3">
    <source>
        <dbReference type="EMBL" id="KAK2185472.1"/>
    </source>
</evidence>
<protein>
    <recommendedName>
        <fullName evidence="2">RRM domain-containing protein</fullName>
    </recommendedName>
</protein>
<accession>A0AAD9NZS6</accession>
<dbReference type="InterPro" id="IPR000504">
    <property type="entry name" value="RRM_dom"/>
</dbReference>
<dbReference type="SMART" id="SM00360">
    <property type="entry name" value="RRM"/>
    <property type="match status" value="1"/>
</dbReference>
<dbReference type="FunFam" id="3.30.70.330:FF:000084">
    <property type="entry name" value="Serine/arginine-rich splicing factor 11 isoform 1"/>
    <property type="match status" value="1"/>
</dbReference>
<dbReference type="EMBL" id="JAODUO010000234">
    <property type="protein sequence ID" value="KAK2185472.1"/>
    <property type="molecule type" value="Genomic_DNA"/>
</dbReference>
<feature type="domain" description="RRM" evidence="2">
    <location>
        <begin position="8"/>
        <end position="86"/>
    </location>
</feature>
<evidence type="ECO:0000313" key="4">
    <source>
        <dbReference type="Proteomes" id="UP001209878"/>
    </source>
</evidence>
<dbReference type="InterPro" id="IPR035979">
    <property type="entry name" value="RBD_domain_sf"/>
</dbReference>
<sequence>MAGEMKTKIIQVTNIAPSATKDQMKTLFSFLGKIDEAKLFPEDESVPVNSKVCFIKFEEASNVGVALHLTNTVFIDRALIVVPASFTKIPDEVSAMQYAAPANAVAGMLPAKSCWPTNVVNQVTGVGSNQVIQTIDPRLASLGLPPYPPLPATLDSTKVDEIRRTIYMMNLDASVTAEQLMQFFLQVGEVRVGST</sequence>
<dbReference type="GO" id="GO:0003723">
    <property type="term" value="F:RNA binding"/>
    <property type="evidence" value="ECO:0007669"/>
    <property type="project" value="UniProtKB-UniRule"/>
</dbReference>
<keyword evidence="4" id="KW-1185">Reference proteome</keyword>
<dbReference type="GO" id="GO:0005654">
    <property type="term" value="C:nucleoplasm"/>
    <property type="evidence" value="ECO:0007669"/>
    <property type="project" value="TreeGrafter"/>
</dbReference>
<dbReference type="Gene3D" id="3.30.70.330">
    <property type="match status" value="1"/>
</dbReference>
<dbReference type="SUPFAM" id="SSF54928">
    <property type="entry name" value="RNA-binding domain, RBD"/>
    <property type="match status" value="1"/>
</dbReference>
<dbReference type="AlphaFoldDB" id="A0AAD9NZS6"/>
<dbReference type="Pfam" id="PF00076">
    <property type="entry name" value="RRM_1"/>
    <property type="match status" value="1"/>
</dbReference>
<dbReference type="PANTHER" id="PTHR32343">
    <property type="entry name" value="SERINE/ARGININE-RICH SPLICING FACTOR"/>
    <property type="match status" value="1"/>
</dbReference>
<comment type="caution">
    <text evidence="3">The sequence shown here is derived from an EMBL/GenBank/DDBJ whole genome shotgun (WGS) entry which is preliminary data.</text>
</comment>
<reference evidence="3" key="1">
    <citation type="journal article" date="2023" name="Mol. Biol. Evol.">
        <title>Third-Generation Sequencing Reveals the Adaptive Role of the Epigenome in Three Deep-Sea Polychaetes.</title>
        <authorList>
            <person name="Perez M."/>
            <person name="Aroh O."/>
            <person name="Sun Y."/>
            <person name="Lan Y."/>
            <person name="Juniper S.K."/>
            <person name="Young C.R."/>
            <person name="Angers B."/>
            <person name="Qian P.Y."/>
        </authorList>
    </citation>
    <scope>NUCLEOTIDE SEQUENCE</scope>
    <source>
        <strain evidence="3">R07B-5</strain>
    </source>
</reference>
<name>A0AAD9NZS6_RIDPI</name>
<organism evidence="3 4">
    <name type="scientific">Ridgeia piscesae</name>
    <name type="common">Tubeworm</name>
    <dbReference type="NCBI Taxonomy" id="27915"/>
    <lineage>
        <taxon>Eukaryota</taxon>
        <taxon>Metazoa</taxon>
        <taxon>Spiralia</taxon>
        <taxon>Lophotrochozoa</taxon>
        <taxon>Annelida</taxon>
        <taxon>Polychaeta</taxon>
        <taxon>Sedentaria</taxon>
        <taxon>Canalipalpata</taxon>
        <taxon>Sabellida</taxon>
        <taxon>Siboglinidae</taxon>
        <taxon>Ridgeia</taxon>
    </lineage>
</organism>
<dbReference type="PROSITE" id="PS50102">
    <property type="entry name" value="RRM"/>
    <property type="match status" value="1"/>
</dbReference>
<dbReference type="InterPro" id="IPR012677">
    <property type="entry name" value="Nucleotide-bd_a/b_plait_sf"/>
</dbReference>
<keyword evidence="1" id="KW-0694">RNA-binding</keyword>